<dbReference type="EMBL" id="ARYK01000011">
    <property type="protein sequence ID" value="KCZ87964.1"/>
    <property type="molecule type" value="Genomic_DNA"/>
</dbReference>
<feature type="signal peptide" evidence="4">
    <location>
        <begin position="1"/>
        <end position="20"/>
    </location>
</feature>
<dbReference type="STRING" id="1280950.HJO_16310"/>
<dbReference type="SUPFAM" id="SSF81901">
    <property type="entry name" value="HCP-like"/>
    <property type="match status" value="2"/>
</dbReference>
<dbReference type="PANTHER" id="PTHR13891">
    <property type="entry name" value="CYTOCHROME C OXIDASE ASSEMBLY FACTOR 7"/>
    <property type="match status" value="1"/>
</dbReference>
<dbReference type="Gene3D" id="1.25.40.10">
    <property type="entry name" value="Tetratricopeptide repeat domain"/>
    <property type="match status" value="1"/>
</dbReference>
<evidence type="ECO:0000313" key="5">
    <source>
        <dbReference type="EMBL" id="KCZ87964.1"/>
    </source>
</evidence>
<dbReference type="InterPro" id="IPR011990">
    <property type="entry name" value="TPR-like_helical_dom_sf"/>
</dbReference>
<keyword evidence="4" id="KW-0732">Signal</keyword>
<evidence type="ECO:0000256" key="1">
    <source>
        <dbReference type="ARBA" id="ARBA00008486"/>
    </source>
</evidence>
<feature type="chain" id="PRO_5039929342" evidence="4">
    <location>
        <begin position="21"/>
        <end position="428"/>
    </location>
</feature>
<feature type="compositionally biased region" description="Polar residues" evidence="3">
    <location>
        <begin position="419"/>
        <end position="428"/>
    </location>
</feature>
<sequence>MRRMLIVTLVGLCAAGLASAETESEPACAAGDAEACFYTGSEYAQGLGVAASPNTAIPFFLKACDGGVPDGCSSAGMLVMDGKGDLAADPEAGMFFLEQACKRGHEKGCEWAVGYRIAETHVMRDTTIVVDLLIDGCKAGSMWACGWGARAALDGSDGKYPEMVDIAKAATIGEVGCEQGNLSACVVSERIFADPASPLFDPENSLKYSDINCDSDIAASCSNLARVYYMIDEIELGTVAYEKACQLGKQETCAEAREMRAYLTEKAAYDAAEAQRSASINGLINAGRYGEAVNSAIHEFGSTSYVETAVRAAQRASAMSSLNTQDLYVVASWFPSGDIRNIADAEMSARGTGLEGRFGTGTNTAGAADARWKQQHGSPMPTARASSSPSAPSSTVLSSGDAAAQVREKYRSAHCDMAGSNSSSSICR</sequence>
<comment type="caution">
    <text evidence="5">The sequence shown here is derived from an EMBL/GenBank/DDBJ whole genome shotgun (WGS) entry which is preliminary data.</text>
</comment>
<dbReference type="InterPro" id="IPR006597">
    <property type="entry name" value="Sel1-like"/>
</dbReference>
<evidence type="ECO:0000256" key="4">
    <source>
        <dbReference type="SAM" id="SignalP"/>
    </source>
</evidence>
<dbReference type="PATRIC" id="fig|1280950.3.peg.3272"/>
<gene>
    <name evidence="5" type="ORF">HJO_16310</name>
</gene>
<dbReference type="AlphaFoldDB" id="A0A059FBH5"/>
<accession>A0A059FBH5</accession>
<evidence type="ECO:0000313" key="6">
    <source>
        <dbReference type="Proteomes" id="UP000025171"/>
    </source>
</evidence>
<name>A0A059FBH5_9PROT</name>
<reference evidence="5 6" key="1">
    <citation type="journal article" date="2014" name="Antonie Van Leeuwenhoek">
        <title>Hyphomonas beringensis sp. nov. and Hyphomonas chukchiensis sp. nov., isolated from surface seawater of the Bering Sea and Chukchi Sea.</title>
        <authorList>
            <person name="Li C."/>
            <person name="Lai Q."/>
            <person name="Li G."/>
            <person name="Dong C."/>
            <person name="Wang J."/>
            <person name="Liao Y."/>
            <person name="Shao Z."/>
        </authorList>
    </citation>
    <scope>NUCLEOTIDE SEQUENCE [LARGE SCALE GENOMIC DNA]</scope>
    <source>
        <strain evidence="5 6">MHS-2</strain>
    </source>
</reference>
<dbReference type="Proteomes" id="UP000025171">
    <property type="component" value="Unassembled WGS sequence"/>
</dbReference>
<keyword evidence="2" id="KW-0677">Repeat</keyword>
<dbReference type="eggNOG" id="COG0790">
    <property type="taxonomic scope" value="Bacteria"/>
</dbReference>
<organism evidence="5 6">
    <name type="scientific">Hyphomonas johnsonii MHS-2</name>
    <dbReference type="NCBI Taxonomy" id="1280950"/>
    <lineage>
        <taxon>Bacteria</taxon>
        <taxon>Pseudomonadati</taxon>
        <taxon>Pseudomonadota</taxon>
        <taxon>Alphaproteobacteria</taxon>
        <taxon>Hyphomonadales</taxon>
        <taxon>Hyphomonadaceae</taxon>
        <taxon>Hyphomonas</taxon>
    </lineage>
</organism>
<evidence type="ECO:0000256" key="3">
    <source>
        <dbReference type="SAM" id="MobiDB-lite"/>
    </source>
</evidence>
<feature type="region of interest" description="Disordered" evidence="3">
    <location>
        <begin position="353"/>
        <end position="428"/>
    </location>
</feature>
<protein>
    <submittedName>
        <fullName evidence="5">Beta-lactamase family protein</fullName>
    </submittedName>
</protein>
<evidence type="ECO:0000256" key="2">
    <source>
        <dbReference type="ARBA" id="ARBA00022737"/>
    </source>
</evidence>
<dbReference type="InterPro" id="IPR040239">
    <property type="entry name" value="HcpB-like"/>
</dbReference>
<feature type="compositionally biased region" description="Low complexity" evidence="3">
    <location>
        <begin position="378"/>
        <end position="399"/>
    </location>
</feature>
<dbReference type="SMART" id="SM00671">
    <property type="entry name" value="SEL1"/>
    <property type="match status" value="3"/>
</dbReference>
<proteinExistence type="inferred from homology"/>
<keyword evidence="6" id="KW-1185">Reference proteome</keyword>
<comment type="similarity">
    <text evidence="1">Belongs to the hcp beta-lactamase family.</text>
</comment>
<dbReference type="PANTHER" id="PTHR13891:SF1">
    <property type="entry name" value="CYTOCHROME C OXIDASE ASSEMBLY FACTOR 7"/>
    <property type="match status" value="1"/>
</dbReference>